<comment type="caution">
    <text evidence="1">The sequence shown here is derived from an EMBL/GenBank/DDBJ whole genome shotgun (WGS) entry which is preliminary data.</text>
</comment>
<feature type="non-terminal residue" evidence="1">
    <location>
        <position position="1"/>
    </location>
</feature>
<dbReference type="Gene3D" id="3.30.70.1230">
    <property type="entry name" value="Nucleotide cyclase"/>
    <property type="match status" value="1"/>
</dbReference>
<dbReference type="InterPro" id="IPR029787">
    <property type="entry name" value="Nucleotide_cyclase"/>
</dbReference>
<evidence type="ECO:0008006" key="3">
    <source>
        <dbReference type="Google" id="ProtNLM"/>
    </source>
</evidence>
<reference evidence="1 2" key="1">
    <citation type="submission" date="2013-02" db="EMBL/GenBank/DDBJ databases">
        <authorList>
            <person name="Harkins D.M."/>
            <person name="Durkin A.S."/>
            <person name="Brinkac L.M."/>
            <person name="Haft D.H."/>
            <person name="Selengut J.D."/>
            <person name="Sanka R."/>
            <person name="DePew J."/>
            <person name="Purushe J."/>
            <person name="Tulsiani S.M."/>
            <person name="Graham G.C."/>
            <person name="Burns M.-A."/>
            <person name="Dohnt M.F."/>
            <person name="Smythe L.D."/>
            <person name="McKay D.B."/>
            <person name="Craig S.B."/>
            <person name="Vinetz J.M."/>
            <person name="Sutton G.G."/>
            <person name="Nierman W.C."/>
            <person name="Fouts D.E."/>
        </authorList>
    </citation>
    <scope>NUCLEOTIDE SEQUENCE [LARGE SCALE GENOMIC DNA]</scope>
    <source>
        <strain evidence="1 2">LT2050</strain>
    </source>
</reference>
<evidence type="ECO:0000313" key="2">
    <source>
        <dbReference type="Proteomes" id="UP000011778"/>
    </source>
</evidence>
<dbReference type="EMBL" id="AFMD02000179">
    <property type="protein sequence ID" value="EMG22684.1"/>
    <property type="molecule type" value="Genomic_DNA"/>
</dbReference>
<accession>M3HED0</accession>
<dbReference type="Proteomes" id="UP000011778">
    <property type="component" value="Unassembled WGS sequence"/>
</dbReference>
<dbReference type="SUPFAM" id="SSF55073">
    <property type="entry name" value="Nucleotide cyclase"/>
    <property type="match status" value="1"/>
</dbReference>
<protein>
    <recommendedName>
        <fullName evidence="3">Adenylate/guanylate cyclase catalytic domain protein</fullName>
    </recommendedName>
</protein>
<organism evidence="1 2">
    <name type="scientific">Leptospira interrogans serovar Copenhageni str. LT2050</name>
    <dbReference type="NCBI Taxonomy" id="1001598"/>
    <lineage>
        <taxon>Bacteria</taxon>
        <taxon>Pseudomonadati</taxon>
        <taxon>Spirochaetota</taxon>
        <taxon>Spirochaetia</taxon>
        <taxon>Leptospirales</taxon>
        <taxon>Leptospiraceae</taxon>
        <taxon>Leptospira</taxon>
    </lineage>
</organism>
<sequence>DYLASMEPVVQRHEGFVDKFMGDGILALFSGDGEITRSHQTSADKAILAAIEMKKKFKQSMHKRRILTLED</sequence>
<evidence type="ECO:0000313" key="1">
    <source>
        <dbReference type="EMBL" id="EMG22684.1"/>
    </source>
</evidence>
<proteinExistence type="predicted"/>
<gene>
    <name evidence="1" type="ORF">LEP1GSC150_0445</name>
</gene>
<name>M3HED0_LEPIT</name>
<dbReference type="AlphaFoldDB" id="M3HED0"/>